<evidence type="ECO:0000256" key="1">
    <source>
        <dbReference type="SAM" id="Phobius"/>
    </source>
</evidence>
<dbReference type="AlphaFoldDB" id="A0A1H2HU15"/>
<keyword evidence="1" id="KW-0472">Membrane</keyword>
<feature type="transmembrane region" description="Helical" evidence="1">
    <location>
        <begin position="303"/>
        <end position="327"/>
    </location>
</feature>
<proteinExistence type="predicted"/>
<feature type="transmembrane region" description="Helical" evidence="1">
    <location>
        <begin position="85"/>
        <end position="104"/>
    </location>
</feature>
<reference evidence="3" key="1">
    <citation type="submission" date="2016-10" db="EMBL/GenBank/DDBJ databases">
        <authorList>
            <person name="Varghese N."/>
            <person name="Submissions S."/>
        </authorList>
    </citation>
    <scope>NUCLEOTIDE SEQUENCE [LARGE SCALE GENOMIC DNA]</scope>
    <source>
        <strain evidence="3">CECT 8338</strain>
    </source>
</reference>
<dbReference type="EMBL" id="LT629787">
    <property type="protein sequence ID" value="SDU35206.1"/>
    <property type="molecule type" value="Genomic_DNA"/>
</dbReference>
<keyword evidence="1" id="KW-0812">Transmembrane</keyword>
<accession>A0A1H2HU15</accession>
<protein>
    <submittedName>
        <fullName evidence="2">4-amino-4-deoxy-L-arabinose transferase</fullName>
    </submittedName>
</protein>
<dbReference type="RefSeq" id="WP_092389044.1">
    <property type="nucleotide sequence ID" value="NZ_LT629787.1"/>
</dbReference>
<dbReference type="STRING" id="1434072.SAMN05216210_3301"/>
<organism evidence="2 3">
    <name type="scientific">Halopseudomonas salegens</name>
    <dbReference type="NCBI Taxonomy" id="1434072"/>
    <lineage>
        <taxon>Bacteria</taxon>
        <taxon>Pseudomonadati</taxon>
        <taxon>Pseudomonadota</taxon>
        <taxon>Gammaproteobacteria</taxon>
        <taxon>Pseudomonadales</taxon>
        <taxon>Pseudomonadaceae</taxon>
        <taxon>Halopseudomonas</taxon>
    </lineage>
</organism>
<sequence length="585" mass="63995">MSKPILYWSLFLLIAVSMSAFSFWTTLGSFFYLDDYAFITLARYTDNPWVYFTSSHFPGSYFYRPSVFVLWWLTTRLEFSMTAHLMVNWLLLLSAGGLLTSLLLKLGSRRLIACACGLLFVIHPITVMTAGWLSNRFDLLATVGILLALLGCTGWYRQDATRRTSLLLAGLGTALAVTSKELGYLVPVVVTLLALGYGKGNLLRRLLTAPWLLTLAIACAALGMRLYLLQGAESGLLAVDGAVLQLIRGASNWLQHLPYYVGFSPAQPGWGAGLLALAVLISCVTLAIQLGRQKKPHLSRSHLVSLFSGILIVLLAMLIQTPITSWVTLHAPNTGPFDDTFYYAARFYYLAIAGVLIGLAGLLNLLIEAAPSTSREHTRRHPLGTAALGLLLIVLCGHWALASREQGMILTAFTAADDKRIALAAARAVDNLTEIDSETPCRLYFIGTEQFTDKFWHYSDNTIKALVTNAQAHAISHCLIATERTPWYNIHSASDAEQLQVPRSGPFRPICKDGQPLGLQTVGSALVQYLSFGENGSELVASDGDIVFEYDADSGNFRNITDAVKAGETGVQLLWSRFPANACPM</sequence>
<feature type="transmembrane region" description="Helical" evidence="1">
    <location>
        <begin position="139"/>
        <end position="156"/>
    </location>
</feature>
<keyword evidence="1" id="KW-1133">Transmembrane helix</keyword>
<dbReference type="Proteomes" id="UP000243924">
    <property type="component" value="Chromosome I"/>
</dbReference>
<feature type="transmembrane region" description="Helical" evidence="1">
    <location>
        <begin position="111"/>
        <end position="133"/>
    </location>
</feature>
<evidence type="ECO:0000313" key="2">
    <source>
        <dbReference type="EMBL" id="SDU35206.1"/>
    </source>
</evidence>
<feature type="transmembrane region" description="Helical" evidence="1">
    <location>
        <begin position="382"/>
        <end position="401"/>
    </location>
</feature>
<dbReference type="GO" id="GO:0016740">
    <property type="term" value="F:transferase activity"/>
    <property type="evidence" value="ECO:0007669"/>
    <property type="project" value="UniProtKB-KW"/>
</dbReference>
<feature type="transmembrane region" description="Helical" evidence="1">
    <location>
        <begin position="209"/>
        <end position="228"/>
    </location>
</feature>
<dbReference type="OrthoDB" id="7061461at2"/>
<name>A0A1H2HU15_9GAMM</name>
<feature type="transmembrane region" description="Helical" evidence="1">
    <location>
        <begin position="269"/>
        <end position="291"/>
    </location>
</feature>
<evidence type="ECO:0000313" key="3">
    <source>
        <dbReference type="Proteomes" id="UP000243924"/>
    </source>
</evidence>
<feature type="transmembrane region" description="Helical" evidence="1">
    <location>
        <begin position="6"/>
        <end position="33"/>
    </location>
</feature>
<gene>
    <name evidence="2" type="ORF">SAMN05216210_3301</name>
</gene>
<keyword evidence="3" id="KW-1185">Reference proteome</keyword>
<keyword evidence="2" id="KW-0808">Transferase</keyword>
<feature type="transmembrane region" description="Helical" evidence="1">
    <location>
        <begin position="347"/>
        <end position="370"/>
    </location>
</feature>